<dbReference type="GO" id="GO:0016787">
    <property type="term" value="F:hydrolase activity"/>
    <property type="evidence" value="ECO:0007669"/>
    <property type="project" value="UniProtKB-KW"/>
</dbReference>
<dbReference type="AlphaFoldDB" id="A0A7W8FWU8"/>
<dbReference type="InterPro" id="IPR036526">
    <property type="entry name" value="C-N_Hydrolase_sf"/>
</dbReference>
<evidence type="ECO:0000259" key="2">
    <source>
        <dbReference type="PROSITE" id="PS50263"/>
    </source>
</evidence>
<keyword evidence="3" id="KW-0378">Hydrolase</keyword>
<dbReference type="PROSITE" id="PS01227">
    <property type="entry name" value="UPF0012"/>
    <property type="match status" value="1"/>
</dbReference>
<dbReference type="EMBL" id="JACHHK010000003">
    <property type="protein sequence ID" value="MBB5182980.1"/>
    <property type="molecule type" value="Genomic_DNA"/>
</dbReference>
<dbReference type="InterPro" id="IPR001110">
    <property type="entry name" value="UPF0012_CS"/>
</dbReference>
<comment type="caution">
    <text evidence="3">The sequence shown here is derived from an EMBL/GenBank/DDBJ whole genome shotgun (WGS) entry which is preliminary data.</text>
</comment>
<evidence type="ECO:0000313" key="4">
    <source>
        <dbReference type="Proteomes" id="UP000539953"/>
    </source>
</evidence>
<dbReference type="RefSeq" id="WP_183328152.1">
    <property type="nucleotide sequence ID" value="NZ_JACHHK010000003.1"/>
</dbReference>
<feature type="domain" description="CN hydrolase" evidence="2">
    <location>
        <begin position="1"/>
        <end position="239"/>
    </location>
</feature>
<proteinExistence type="inferred from homology"/>
<accession>A0A7W8FWU8</accession>
<comment type="similarity">
    <text evidence="1">Belongs to the carbon-nitrogen hydrolase superfamily. NIT1/NIT2 family.</text>
</comment>
<dbReference type="InterPro" id="IPR003010">
    <property type="entry name" value="C-N_Hydrolase"/>
</dbReference>
<protein>
    <submittedName>
        <fullName evidence="3">Putative amidohydrolase</fullName>
    </submittedName>
</protein>
<dbReference type="Proteomes" id="UP000539953">
    <property type="component" value="Unassembled WGS sequence"/>
</dbReference>
<reference evidence="3 4" key="1">
    <citation type="submission" date="2020-08" db="EMBL/GenBank/DDBJ databases">
        <title>Genomic Encyclopedia of Type Strains, Phase IV (KMG-IV): sequencing the most valuable type-strain genomes for metagenomic binning, comparative biology and taxonomic classification.</title>
        <authorList>
            <person name="Goeker M."/>
        </authorList>
    </citation>
    <scope>NUCLEOTIDE SEQUENCE [LARGE SCALE GENOMIC DNA]</scope>
    <source>
        <strain evidence="3 4">DSM 25799</strain>
    </source>
</reference>
<dbReference type="PROSITE" id="PS50263">
    <property type="entry name" value="CN_HYDROLASE"/>
    <property type="match status" value="1"/>
</dbReference>
<dbReference type="Pfam" id="PF00795">
    <property type="entry name" value="CN_hydrolase"/>
    <property type="match status" value="1"/>
</dbReference>
<name>A0A7W8FWU8_9FIRM</name>
<dbReference type="PANTHER" id="PTHR23088:SF27">
    <property type="entry name" value="DEAMINATED GLUTATHIONE AMIDASE"/>
    <property type="match status" value="1"/>
</dbReference>
<keyword evidence="4" id="KW-1185">Reference proteome</keyword>
<sequence length="264" mass="30354">MNITMIQVPVTPSAEQNILYLQSMTDACKNSDIVVLPEMWNAPYDNEAMKKAADSQEKCMEAMRCFSKQTHTWLVGGSIPYKQGSSYYNMCLIYNDGQLISSYAKMHLMEFHGRSDYQEKDLFRAGSRLCLFDTPWGKMGVIICYDIRFPEEARLLAMNGAKIIFAPAAFNEKVGKAHWQPLFQTRAMENQVFMVGVNPSNYTYGNYTAYGHSIITDPYGYVLCQMDEKPGSLSAEIDLHRIDVIRKRMPLWQIRRDDVYHLDD</sequence>
<dbReference type="SUPFAM" id="SSF56317">
    <property type="entry name" value="Carbon-nitrogen hydrolase"/>
    <property type="match status" value="1"/>
</dbReference>
<dbReference type="PANTHER" id="PTHR23088">
    <property type="entry name" value="NITRILASE-RELATED"/>
    <property type="match status" value="1"/>
</dbReference>
<evidence type="ECO:0000313" key="3">
    <source>
        <dbReference type="EMBL" id="MBB5182980.1"/>
    </source>
</evidence>
<organism evidence="3 4">
    <name type="scientific">Catenisphaera adipataccumulans</name>
    <dbReference type="NCBI Taxonomy" id="700500"/>
    <lineage>
        <taxon>Bacteria</taxon>
        <taxon>Bacillati</taxon>
        <taxon>Bacillota</taxon>
        <taxon>Erysipelotrichia</taxon>
        <taxon>Erysipelotrichales</taxon>
        <taxon>Erysipelotrichaceae</taxon>
        <taxon>Catenisphaera</taxon>
    </lineage>
</organism>
<dbReference type="Gene3D" id="3.60.110.10">
    <property type="entry name" value="Carbon-nitrogen hydrolase"/>
    <property type="match status" value="1"/>
</dbReference>
<gene>
    <name evidence="3" type="ORF">HNQ47_001000</name>
</gene>
<evidence type="ECO:0000256" key="1">
    <source>
        <dbReference type="ARBA" id="ARBA00010613"/>
    </source>
</evidence>